<dbReference type="InterPro" id="IPR000994">
    <property type="entry name" value="Pept_M24"/>
</dbReference>
<dbReference type="Pfam" id="PF00557">
    <property type="entry name" value="Peptidase_M24"/>
    <property type="match status" value="1"/>
</dbReference>
<dbReference type="EC" id="3.4.11.18" evidence="6 7"/>
<feature type="binding site" evidence="6">
    <location>
        <position position="233"/>
    </location>
    <ligand>
        <name>a divalent metal cation</name>
        <dbReference type="ChEBI" id="CHEBI:60240"/>
        <label>1</label>
    </ligand>
</feature>
<comment type="catalytic activity">
    <reaction evidence="6 7">
        <text>Release of N-terminal amino acids, preferentially methionine, from peptides and arylamides.</text>
        <dbReference type="EC" id="3.4.11.18"/>
    </reaction>
</comment>
<comment type="similarity">
    <text evidence="6">Belongs to the peptidase M24A family. Methionine aminopeptidase type 1 subfamily.</text>
</comment>
<dbReference type="PANTHER" id="PTHR43330">
    <property type="entry name" value="METHIONINE AMINOPEPTIDASE"/>
    <property type="match status" value="1"/>
</dbReference>
<dbReference type="HAMAP" id="MF_01974">
    <property type="entry name" value="MetAP_1"/>
    <property type="match status" value="1"/>
</dbReference>
<feature type="binding site" evidence="6">
    <location>
        <position position="169"/>
    </location>
    <ligand>
        <name>a divalent metal cation</name>
        <dbReference type="ChEBI" id="CHEBI:60240"/>
        <label>2</label>
        <note>catalytic</note>
    </ligand>
</feature>
<dbReference type="PATRIC" id="fig|743698.3.peg.314"/>
<dbReference type="EMBL" id="CP011856">
    <property type="protein sequence ID" value="AKM53896.1"/>
    <property type="molecule type" value="Genomic_DNA"/>
</dbReference>
<dbReference type="InterPro" id="IPR002467">
    <property type="entry name" value="Pept_M24A_MAP1"/>
</dbReference>
<evidence type="ECO:0000256" key="4">
    <source>
        <dbReference type="ARBA" id="ARBA00022723"/>
    </source>
</evidence>
<keyword evidence="10" id="KW-1185">Reference proteome</keyword>
<evidence type="ECO:0000256" key="2">
    <source>
        <dbReference type="ARBA" id="ARBA00022438"/>
    </source>
</evidence>
<feature type="binding site" evidence="6">
    <location>
        <position position="77"/>
    </location>
    <ligand>
        <name>substrate</name>
    </ligand>
</feature>
<evidence type="ECO:0000256" key="6">
    <source>
        <dbReference type="HAMAP-Rule" id="MF_01974"/>
    </source>
</evidence>
<keyword evidence="2 6" id="KW-0031">Aminopeptidase</keyword>
<feature type="domain" description="Peptidase M24" evidence="8">
    <location>
        <begin position="12"/>
        <end position="240"/>
    </location>
</feature>
<comment type="cofactor">
    <cofactor evidence="6">
        <name>Co(2+)</name>
        <dbReference type="ChEBI" id="CHEBI:48828"/>
    </cofactor>
    <cofactor evidence="6">
        <name>Zn(2+)</name>
        <dbReference type="ChEBI" id="CHEBI:29105"/>
    </cofactor>
    <cofactor evidence="6">
        <name>Mn(2+)</name>
        <dbReference type="ChEBI" id="CHEBI:29035"/>
    </cofactor>
    <cofactor evidence="6">
        <name>Fe(2+)</name>
        <dbReference type="ChEBI" id="CHEBI:29033"/>
    </cofactor>
    <text evidence="6">Binds 2 divalent metal cations per subunit. Has a high-affinity and a low affinity metal-binding site. The true nature of the physiological cofactor is under debate. The enzyme is active with cobalt, zinc, manganese or divalent iron ions. Most likely, methionine aminopeptidases function as mononuclear Fe(2+)-metalloproteases under physiological conditions, and the catalytically relevant metal-binding site has been assigned to the histidine-containing high-affinity site.</text>
</comment>
<keyword evidence="3 6" id="KW-0645">Protease</keyword>
<dbReference type="PROSITE" id="PS00680">
    <property type="entry name" value="MAP_1"/>
    <property type="match status" value="1"/>
</dbReference>
<evidence type="ECO:0000256" key="7">
    <source>
        <dbReference type="RuleBase" id="RU003653"/>
    </source>
</evidence>
<dbReference type="AlphaFoldDB" id="A0A0H3XJA0"/>
<gene>
    <name evidence="6 9" type="primary">map</name>
    <name evidence="9" type="ORF">SERIO_v1c03120</name>
</gene>
<dbReference type="GO" id="GO:0070006">
    <property type="term" value="F:metalloaminopeptidase activity"/>
    <property type="evidence" value="ECO:0007669"/>
    <property type="project" value="UniProtKB-UniRule"/>
</dbReference>
<reference evidence="9 10" key="1">
    <citation type="journal article" date="2015" name="Genome Biol. Evol.">
        <title>Found and Lost: The Fates of Horizontally Acquired Genes in Arthropod-Symbiotic Spiroplasma.</title>
        <authorList>
            <person name="Lo W.S."/>
            <person name="Gasparich G.E."/>
            <person name="Kuo C.H."/>
        </authorList>
    </citation>
    <scope>NUCLEOTIDE SEQUENCE [LARGE SCALE GENOMIC DNA]</scope>
    <source>
        <strain evidence="10">TDA-040725-5</strain>
    </source>
</reference>
<dbReference type="InterPro" id="IPR001714">
    <property type="entry name" value="Pept_M24_MAP"/>
</dbReference>
<accession>A0A0H3XJA0</accession>
<reference evidence="10" key="2">
    <citation type="submission" date="2015-06" db="EMBL/GenBank/DDBJ databases">
        <title>Complete genome sequence of Spiroplasma eriocheiris TDA-040725-5 (DSM 21848).</title>
        <authorList>
            <person name="Lo W.-S."/>
            <person name="Kuo C.-H."/>
        </authorList>
    </citation>
    <scope>NUCLEOTIDE SEQUENCE [LARGE SCALE GENOMIC DNA]</scope>
    <source>
        <strain evidence="10">TDA-040725-5</strain>
    </source>
</reference>
<dbReference type="KEGG" id="seri:SERIO_v1c03120"/>
<dbReference type="CDD" id="cd01086">
    <property type="entry name" value="MetAP1"/>
    <property type="match status" value="1"/>
</dbReference>
<feature type="binding site" evidence="6">
    <location>
        <position position="105"/>
    </location>
    <ligand>
        <name>a divalent metal cation</name>
        <dbReference type="ChEBI" id="CHEBI:60240"/>
        <label>1</label>
    </ligand>
</feature>
<organism evidence="9 10">
    <name type="scientific">Spiroplasma eriocheiris</name>
    <dbReference type="NCBI Taxonomy" id="315358"/>
    <lineage>
        <taxon>Bacteria</taxon>
        <taxon>Bacillati</taxon>
        <taxon>Mycoplasmatota</taxon>
        <taxon>Mollicutes</taxon>
        <taxon>Entomoplasmatales</taxon>
        <taxon>Spiroplasmataceae</taxon>
        <taxon>Spiroplasma</taxon>
    </lineage>
</organism>
<comment type="subunit">
    <text evidence="6">Monomer.</text>
</comment>
<sequence>MITLKSSEDLVKMRVACNVLKLVHQELRAMIKPGITGVELDKRAEEIIRQHQCEPNFKGLYGFPATICVSINDVLVHGIPNNTPLKNGDLVSIDAGCAYQGFNSDGAFTMIVGEPLSDLHQQLVDVTKNSLNQAIAILKPGVRIGDIGHVIQEYVEGNGFFLPQEFTGHGIGKELHEDPHIPNVGEPHTGLRLQAGMTICIEPMVQIGTAKIKMLSDGWTPVSVNGLPSAHFEHTILITENGHEVLT</sequence>
<feature type="binding site" evidence="6">
    <location>
        <position position="94"/>
    </location>
    <ligand>
        <name>a divalent metal cation</name>
        <dbReference type="ChEBI" id="CHEBI:60240"/>
        <label>1</label>
    </ligand>
</feature>
<evidence type="ECO:0000256" key="1">
    <source>
        <dbReference type="ARBA" id="ARBA00002521"/>
    </source>
</evidence>
<protein>
    <recommendedName>
        <fullName evidence="6 7">Methionine aminopeptidase</fullName>
        <shortName evidence="6">MAP</shortName>
        <shortName evidence="6">MetAP</shortName>
        <ecNumber evidence="6 7">3.4.11.18</ecNumber>
    </recommendedName>
    <alternativeName>
        <fullName evidence="6">Peptidase M</fullName>
    </alternativeName>
</protein>
<dbReference type="GO" id="GO:0005829">
    <property type="term" value="C:cytosol"/>
    <property type="evidence" value="ECO:0007669"/>
    <property type="project" value="TreeGrafter"/>
</dbReference>
<dbReference type="GO" id="GO:0046872">
    <property type="term" value="F:metal ion binding"/>
    <property type="evidence" value="ECO:0007669"/>
    <property type="project" value="UniProtKB-UniRule"/>
</dbReference>
<dbReference type="GO" id="GO:0004239">
    <property type="term" value="F:initiator methionyl aminopeptidase activity"/>
    <property type="evidence" value="ECO:0007669"/>
    <property type="project" value="UniProtKB-UniRule"/>
</dbReference>
<evidence type="ECO:0000256" key="5">
    <source>
        <dbReference type="ARBA" id="ARBA00022801"/>
    </source>
</evidence>
<dbReference type="GO" id="GO:0006508">
    <property type="term" value="P:proteolysis"/>
    <property type="evidence" value="ECO:0007669"/>
    <property type="project" value="UniProtKB-KW"/>
</dbReference>
<dbReference type="PRINTS" id="PR00599">
    <property type="entry name" value="MAPEPTIDASE"/>
</dbReference>
<dbReference type="RefSeq" id="WP_047791161.1">
    <property type="nucleotide sequence ID" value="NZ_CP011856.1"/>
</dbReference>
<dbReference type="Gene3D" id="3.90.230.10">
    <property type="entry name" value="Creatinase/methionine aminopeptidase superfamily"/>
    <property type="match status" value="1"/>
</dbReference>
<feature type="binding site" evidence="6">
    <location>
        <position position="202"/>
    </location>
    <ligand>
        <name>a divalent metal cation</name>
        <dbReference type="ChEBI" id="CHEBI:60240"/>
        <label>2</label>
        <note>catalytic</note>
    </ligand>
</feature>
<name>A0A0H3XJA0_9MOLU</name>
<dbReference type="InterPro" id="IPR036005">
    <property type="entry name" value="Creatinase/aminopeptidase-like"/>
</dbReference>
<dbReference type="NCBIfam" id="TIGR00500">
    <property type="entry name" value="met_pdase_I"/>
    <property type="match status" value="1"/>
</dbReference>
<proteinExistence type="inferred from homology"/>
<feature type="binding site" evidence="6">
    <location>
        <position position="105"/>
    </location>
    <ligand>
        <name>a divalent metal cation</name>
        <dbReference type="ChEBI" id="CHEBI:60240"/>
        <label>2</label>
        <note>catalytic</note>
    </ligand>
</feature>
<evidence type="ECO:0000313" key="10">
    <source>
        <dbReference type="Proteomes" id="UP000035661"/>
    </source>
</evidence>
<evidence type="ECO:0000259" key="8">
    <source>
        <dbReference type="Pfam" id="PF00557"/>
    </source>
</evidence>
<dbReference type="PANTHER" id="PTHR43330:SF27">
    <property type="entry name" value="METHIONINE AMINOPEPTIDASE"/>
    <property type="match status" value="1"/>
</dbReference>
<dbReference type="Proteomes" id="UP000035661">
    <property type="component" value="Chromosome"/>
</dbReference>
<evidence type="ECO:0000256" key="3">
    <source>
        <dbReference type="ARBA" id="ARBA00022670"/>
    </source>
</evidence>
<evidence type="ECO:0000313" key="9">
    <source>
        <dbReference type="EMBL" id="AKM53896.1"/>
    </source>
</evidence>
<dbReference type="SUPFAM" id="SSF55920">
    <property type="entry name" value="Creatinase/aminopeptidase"/>
    <property type="match status" value="1"/>
</dbReference>
<keyword evidence="5 6" id="KW-0378">Hydrolase</keyword>
<feature type="binding site" evidence="6">
    <location>
        <position position="176"/>
    </location>
    <ligand>
        <name>substrate</name>
    </ligand>
</feature>
<dbReference type="STRING" id="315358.SERIO_v1c03120"/>
<keyword evidence="4 6" id="KW-0479">Metal-binding</keyword>
<comment type="function">
    <text evidence="1 6">Removes the N-terminal methionine from nascent proteins. The N-terminal methionine is often cleaved when the second residue in the primary sequence is small and uncharged (Met-Ala-, Cys, Gly, Pro, Ser, Thr, or Val). Requires deformylation of the N(alpha)-formylated initiator methionine before it can be hydrolyzed.</text>
</comment>
<feature type="binding site" evidence="6">
    <location>
        <position position="233"/>
    </location>
    <ligand>
        <name>a divalent metal cation</name>
        <dbReference type="ChEBI" id="CHEBI:60240"/>
        <label>2</label>
        <note>catalytic</note>
    </ligand>
</feature>